<accession>A0A5B2UQU6</accession>
<evidence type="ECO:0000313" key="4">
    <source>
        <dbReference type="Proteomes" id="UP000325296"/>
    </source>
</evidence>
<protein>
    <submittedName>
        <fullName evidence="1">Uncharacterized protein</fullName>
    </submittedName>
</protein>
<name>A0A5B2UQU6_9PSED</name>
<dbReference type="RefSeq" id="WP_090292749.1">
    <property type="nucleotide sequence ID" value="NZ_BMNU01000009.1"/>
</dbReference>
<organism evidence="1 4">
    <name type="scientific">Pseudomonas brenneri</name>
    <dbReference type="NCBI Taxonomy" id="129817"/>
    <lineage>
        <taxon>Bacteria</taxon>
        <taxon>Pseudomonadati</taxon>
        <taxon>Pseudomonadota</taxon>
        <taxon>Gammaproteobacteria</taxon>
        <taxon>Pseudomonadales</taxon>
        <taxon>Pseudomonadaceae</taxon>
        <taxon>Pseudomonas</taxon>
    </lineage>
</organism>
<dbReference type="EMBL" id="LT629800">
    <property type="protein sequence ID" value="SDV10450.1"/>
    <property type="molecule type" value="Genomic_DNA"/>
</dbReference>
<proteinExistence type="predicted"/>
<dbReference type="Proteomes" id="UP000325296">
    <property type="component" value="Unassembled WGS sequence"/>
</dbReference>
<evidence type="ECO:0000313" key="3">
    <source>
        <dbReference type="Proteomes" id="UP000199620"/>
    </source>
</evidence>
<sequence>MNEELSLKQQVVVALELCKQAKDLIDEMLALTPVEQMSERRLDILSAALDNQTLSWQKLGELMHSYAIANDYNFDHL</sequence>
<gene>
    <name evidence="1" type="ORF">F1720_16730</name>
    <name evidence="2" type="ORF">SAMN04490181_4916</name>
</gene>
<keyword evidence="3" id="KW-1185">Reference proteome</keyword>
<reference evidence="2 3" key="1">
    <citation type="submission" date="2016-10" db="EMBL/GenBank/DDBJ databases">
        <authorList>
            <person name="Varghese N."/>
            <person name="Submissions S."/>
        </authorList>
    </citation>
    <scope>NUCLEOTIDE SEQUENCE [LARGE SCALE GENOMIC DNA]</scope>
    <source>
        <strain evidence="2 3">BS2771</strain>
    </source>
</reference>
<evidence type="ECO:0000313" key="1">
    <source>
        <dbReference type="EMBL" id="KAA2228858.1"/>
    </source>
</evidence>
<evidence type="ECO:0000313" key="2">
    <source>
        <dbReference type="EMBL" id="SDV10450.1"/>
    </source>
</evidence>
<dbReference type="EMBL" id="VUOL01000009">
    <property type="protein sequence ID" value="KAA2228858.1"/>
    <property type="molecule type" value="Genomic_DNA"/>
</dbReference>
<dbReference type="AlphaFoldDB" id="A0A5B2UQU6"/>
<dbReference type="Proteomes" id="UP000199620">
    <property type="component" value="Chromosome I"/>
</dbReference>
<reference evidence="1 4" key="2">
    <citation type="submission" date="2019-09" db="EMBL/GenBank/DDBJ databases">
        <title>Draft genome sequence of Pseudomonas brenneri CCUG 51514(T).</title>
        <authorList>
            <person name="Tunovic T."/>
            <person name="Pineiro-Iglesias B."/>
            <person name="Unosson C."/>
            <person name="Inganas E."/>
            <person name="Ohlen M."/>
            <person name="Cardew S."/>
            <person name="Jensie-Markopoulos S."/>
            <person name="Salva-Serra F."/>
            <person name="Jaen-Luchoro D."/>
            <person name="Svensson-Stadler L."/>
            <person name="Chun J."/>
            <person name="Moore E."/>
        </authorList>
    </citation>
    <scope>NUCLEOTIDE SEQUENCE [LARGE SCALE GENOMIC DNA]</scope>
    <source>
        <strain evidence="1 4">CCUG 51514</strain>
    </source>
</reference>